<reference evidence="2 3" key="1">
    <citation type="submission" date="2021-03" db="EMBL/GenBank/DDBJ databases">
        <title>Sequencing the genomes of 1000 actinobacteria strains.</title>
        <authorList>
            <person name="Klenk H.-P."/>
        </authorList>
    </citation>
    <scope>NUCLEOTIDE SEQUENCE [LARGE SCALE GENOMIC DNA]</scope>
    <source>
        <strain evidence="2 3">DSM 45516</strain>
    </source>
</reference>
<proteinExistence type="predicted"/>
<organism evidence="2 3">
    <name type="scientific">Nocardia goodfellowii</name>
    <dbReference type="NCBI Taxonomy" id="882446"/>
    <lineage>
        <taxon>Bacteria</taxon>
        <taxon>Bacillati</taxon>
        <taxon>Actinomycetota</taxon>
        <taxon>Actinomycetes</taxon>
        <taxon>Mycobacteriales</taxon>
        <taxon>Nocardiaceae</taxon>
        <taxon>Nocardia</taxon>
    </lineage>
</organism>
<evidence type="ECO:0000313" key="2">
    <source>
        <dbReference type="EMBL" id="MBP2193587.1"/>
    </source>
</evidence>
<protein>
    <submittedName>
        <fullName evidence="2">Uncharacterized protein</fullName>
    </submittedName>
</protein>
<feature type="region of interest" description="Disordered" evidence="1">
    <location>
        <begin position="1"/>
        <end position="26"/>
    </location>
</feature>
<gene>
    <name evidence="2" type="ORF">BJ987_006488</name>
</gene>
<dbReference type="EMBL" id="JAGGMR010000001">
    <property type="protein sequence ID" value="MBP2193587.1"/>
    <property type="molecule type" value="Genomic_DNA"/>
</dbReference>
<sequence length="143" mass="16027">MTGPQNVHRRDLPDPTGARFGLPTYEWRTAPPGLATRRQLRAQQLRPNGQDIAAQIVAPAAGGGRPRNTAYLYRVDQAAPKRDATPAQREALAKATRERQARAWERRGFDRREIGQIGDPGSQWFASIEPESAFPEQDWGLDR</sequence>
<feature type="region of interest" description="Disordered" evidence="1">
    <location>
        <begin position="106"/>
        <end position="143"/>
    </location>
</feature>
<accession>A0ABS4QPF4</accession>
<evidence type="ECO:0000313" key="3">
    <source>
        <dbReference type="Proteomes" id="UP001519325"/>
    </source>
</evidence>
<dbReference type="RefSeq" id="WP_209896815.1">
    <property type="nucleotide sequence ID" value="NZ_JAGGMR010000001.1"/>
</dbReference>
<comment type="caution">
    <text evidence="2">The sequence shown here is derived from an EMBL/GenBank/DDBJ whole genome shotgun (WGS) entry which is preliminary data.</text>
</comment>
<name>A0ABS4QPF4_9NOCA</name>
<dbReference type="InterPro" id="IPR048142">
    <property type="entry name" value="QRL_CxxC_CxxC"/>
</dbReference>
<feature type="region of interest" description="Disordered" evidence="1">
    <location>
        <begin position="80"/>
        <end position="99"/>
    </location>
</feature>
<evidence type="ECO:0000256" key="1">
    <source>
        <dbReference type="SAM" id="MobiDB-lite"/>
    </source>
</evidence>
<dbReference type="Proteomes" id="UP001519325">
    <property type="component" value="Unassembled WGS sequence"/>
</dbReference>
<keyword evidence="3" id="KW-1185">Reference proteome</keyword>
<dbReference type="NCBIfam" id="NF041638">
    <property type="entry name" value="QRL_CxxC_CxxC"/>
    <property type="match status" value="1"/>
</dbReference>